<feature type="non-terminal residue" evidence="1">
    <location>
        <position position="151"/>
    </location>
</feature>
<sequence>PSVAVPRLTHADTRGRPVDGVLVTTAPIKQRLLQSFLKVEDTEADVPVTYGEMVLNGANLVTALVMGKAVRSLDDVGRHLLEMQEEQLDLNRQTLDELESAPQTTRVRADLVSIGEKLIFLEALEKRIYAATNVPYPLVGAMDLTFVLPLG</sequence>
<dbReference type="EMBL" id="RAWK01000574">
    <property type="protein sequence ID" value="RKH49463.1"/>
    <property type="molecule type" value="Genomic_DNA"/>
</dbReference>
<proteinExistence type="predicted"/>
<protein>
    <submittedName>
        <fullName evidence="1">Uncharacterized protein</fullName>
    </submittedName>
</protein>
<gene>
    <name evidence="1" type="ORF">D7W81_41495</name>
</gene>
<keyword evidence="2" id="KW-1185">Reference proteome</keyword>
<comment type="caution">
    <text evidence="1">The sequence shown here is derived from an EMBL/GenBank/DDBJ whole genome shotgun (WGS) entry which is preliminary data.</text>
</comment>
<evidence type="ECO:0000313" key="2">
    <source>
        <dbReference type="Proteomes" id="UP000267003"/>
    </source>
</evidence>
<dbReference type="GO" id="GO:0005198">
    <property type="term" value="F:structural molecule activity"/>
    <property type="evidence" value="ECO:0007669"/>
    <property type="project" value="InterPro"/>
</dbReference>
<accession>A0A3A8NZF1</accession>
<dbReference type="AlphaFoldDB" id="A0A3A8NZF1"/>
<dbReference type="Proteomes" id="UP000267003">
    <property type="component" value="Unassembled WGS sequence"/>
</dbReference>
<dbReference type="Pfam" id="PF03122">
    <property type="entry name" value="Herpes_MCP"/>
    <property type="match status" value="1"/>
</dbReference>
<reference evidence="2" key="1">
    <citation type="submission" date="2018-09" db="EMBL/GenBank/DDBJ databases">
        <authorList>
            <person name="Livingstone P.G."/>
            <person name="Whitworth D.E."/>
        </authorList>
    </citation>
    <scope>NUCLEOTIDE SEQUENCE [LARGE SCALE GENOMIC DNA]</scope>
    <source>
        <strain evidence="2">AB050A</strain>
    </source>
</reference>
<name>A0A3A8NZF1_9BACT</name>
<dbReference type="InterPro" id="IPR000912">
    <property type="entry name" value="Herpes_MCP"/>
</dbReference>
<evidence type="ECO:0000313" key="1">
    <source>
        <dbReference type="EMBL" id="RKH49463.1"/>
    </source>
</evidence>
<feature type="non-terminal residue" evidence="1">
    <location>
        <position position="1"/>
    </location>
</feature>
<dbReference type="PRINTS" id="PR00235">
    <property type="entry name" value="HSVCAPSIDMCP"/>
</dbReference>
<organism evidence="1 2">
    <name type="scientific">Corallococcus aberystwythensis</name>
    <dbReference type="NCBI Taxonomy" id="2316722"/>
    <lineage>
        <taxon>Bacteria</taxon>
        <taxon>Pseudomonadati</taxon>
        <taxon>Myxococcota</taxon>
        <taxon>Myxococcia</taxon>
        <taxon>Myxococcales</taxon>
        <taxon>Cystobacterineae</taxon>
        <taxon>Myxococcaceae</taxon>
        <taxon>Corallococcus</taxon>
    </lineage>
</organism>